<keyword evidence="2" id="KW-0808">Transferase</keyword>
<dbReference type="SUPFAM" id="SSF51161">
    <property type="entry name" value="Trimeric LpxA-like enzymes"/>
    <property type="match status" value="1"/>
</dbReference>
<evidence type="ECO:0000313" key="3">
    <source>
        <dbReference type="Proteomes" id="UP001628193"/>
    </source>
</evidence>
<evidence type="ECO:0000256" key="1">
    <source>
        <dbReference type="ARBA" id="ARBA00007274"/>
    </source>
</evidence>
<dbReference type="Gene3D" id="2.160.10.10">
    <property type="entry name" value="Hexapeptide repeat proteins"/>
    <property type="match status" value="1"/>
</dbReference>
<dbReference type="EC" id="2.3.1.203" evidence="2"/>
<comment type="similarity">
    <text evidence="1">Belongs to the transferase hexapeptide repeat family.</text>
</comment>
<reference evidence="2 3" key="1">
    <citation type="submission" date="2024-05" db="EMBL/GenBank/DDBJ databases">
        <authorList>
            <consortium name="Candidatus Magnetaquicoccaceae bacterium FCR-1 genome sequencing consortium"/>
            <person name="Shimoshige H."/>
            <person name="Shimamura S."/>
            <person name="Taoka A."/>
            <person name="Kobayashi H."/>
            <person name="Maekawa T."/>
        </authorList>
    </citation>
    <scope>NUCLEOTIDE SEQUENCE [LARGE SCALE GENOMIC DNA]</scope>
    <source>
        <strain evidence="2 3">FCR-1</strain>
    </source>
</reference>
<dbReference type="Pfam" id="PF14602">
    <property type="entry name" value="Hexapep_2"/>
    <property type="match status" value="1"/>
</dbReference>
<dbReference type="InterPro" id="IPR011004">
    <property type="entry name" value="Trimer_LpxA-like_sf"/>
</dbReference>
<dbReference type="PANTHER" id="PTHR43300">
    <property type="entry name" value="ACETYLTRANSFERASE"/>
    <property type="match status" value="1"/>
</dbReference>
<dbReference type="InterPro" id="IPR050179">
    <property type="entry name" value="Trans_hexapeptide_repeat"/>
</dbReference>
<sequence length="235" mass="26212">METGTRKKNQLIVFGSAEIARLARFYFENDSSYRVSAFVVDDAYVDADSLDGLPLLGFSQALERFPPQEYEMHVAISYRGFNRLRSEKYYQAKEVGYRLASYICTKSALWPDLDVGDNCFILENQTIQPTVHIGNNVVIWSGNHIGHGSIIGDHTYIASHVVICGHCNIGKRCFFGVNSTIRDFCSIGDDCFISMDASVTANLPPESVAIGHGAEILKPDDRRGRALVKRFFGQV</sequence>
<dbReference type="EMBL" id="BAAFGK010000004">
    <property type="protein sequence ID" value="GAB0058359.1"/>
    <property type="molecule type" value="Genomic_DNA"/>
</dbReference>
<dbReference type="InterPro" id="IPR001451">
    <property type="entry name" value="Hexapep"/>
</dbReference>
<dbReference type="InterPro" id="IPR020019">
    <property type="entry name" value="AcTrfase_PglD-like"/>
</dbReference>
<dbReference type="PANTHER" id="PTHR43300:SF4">
    <property type="entry name" value="ACYL-[ACYL-CARRIER-PROTEIN]--UDP-N-ACETYLGLUCOSAMINE O-ACYLTRANSFERASE"/>
    <property type="match status" value="1"/>
</dbReference>
<name>A0ABQ0CBU4_9PROT</name>
<gene>
    <name evidence="2" type="primary">pglD</name>
    <name evidence="2" type="ORF">SIID45300_02708</name>
</gene>
<reference evidence="2 3" key="2">
    <citation type="submission" date="2024-09" db="EMBL/GenBank/DDBJ databases">
        <title>Draft genome sequence of Candidatus Magnetaquicoccaceae bacterium FCR-1.</title>
        <authorList>
            <person name="Shimoshige H."/>
            <person name="Shimamura S."/>
            <person name="Taoka A."/>
            <person name="Kobayashi H."/>
            <person name="Maekawa T."/>
        </authorList>
    </citation>
    <scope>NUCLEOTIDE SEQUENCE [LARGE SCALE GENOMIC DNA]</scope>
    <source>
        <strain evidence="2 3">FCR-1</strain>
    </source>
</reference>
<dbReference type="Proteomes" id="UP001628193">
    <property type="component" value="Unassembled WGS sequence"/>
</dbReference>
<dbReference type="Pfam" id="PF00132">
    <property type="entry name" value="Hexapep"/>
    <property type="match status" value="1"/>
</dbReference>
<comment type="caution">
    <text evidence="2">The sequence shown here is derived from an EMBL/GenBank/DDBJ whole genome shotgun (WGS) entry which is preliminary data.</text>
</comment>
<accession>A0ABQ0CBU4</accession>
<dbReference type="CDD" id="cd03360">
    <property type="entry name" value="LbH_AT_putative"/>
    <property type="match status" value="1"/>
</dbReference>
<dbReference type="GO" id="GO:0016746">
    <property type="term" value="F:acyltransferase activity"/>
    <property type="evidence" value="ECO:0007669"/>
    <property type="project" value="UniProtKB-KW"/>
</dbReference>
<keyword evidence="3" id="KW-1185">Reference proteome</keyword>
<evidence type="ECO:0000313" key="2">
    <source>
        <dbReference type="EMBL" id="GAB0058359.1"/>
    </source>
</evidence>
<organism evidence="2 3">
    <name type="scientific">Candidatus Magnetaquiglobus chichijimensis</name>
    <dbReference type="NCBI Taxonomy" id="3141448"/>
    <lineage>
        <taxon>Bacteria</taxon>
        <taxon>Pseudomonadati</taxon>
        <taxon>Pseudomonadota</taxon>
        <taxon>Magnetococcia</taxon>
        <taxon>Magnetococcales</taxon>
        <taxon>Candidatus Magnetaquicoccaceae</taxon>
        <taxon>Candidatus Magnetaquiglobus</taxon>
    </lineage>
</organism>
<dbReference type="RefSeq" id="WP_420906034.1">
    <property type="nucleotide sequence ID" value="NZ_BAAFGK010000004.1"/>
</dbReference>
<proteinExistence type="inferred from homology"/>
<keyword evidence="2" id="KW-0012">Acyltransferase</keyword>
<dbReference type="NCBIfam" id="TIGR03570">
    <property type="entry name" value="NeuD_NnaD"/>
    <property type="match status" value="1"/>
</dbReference>
<protein>
    <submittedName>
        <fullName evidence="2">UDP-N-acetylbacillosamine N-acetyltransferase</fullName>
        <ecNumber evidence="2">2.3.1.203</ecNumber>
    </submittedName>
</protein>